<organism evidence="11 12">
    <name type="scientific">Candidatus Nephthysia bennettiae</name>
    <dbReference type="NCBI Taxonomy" id="3127016"/>
    <lineage>
        <taxon>Bacteria</taxon>
        <taxon>Bacillati</taxon>
        <taxon>Candidatus Dormiibacterota</taxon>
        <taxon>Candidatus Dormibacteria</taxon>
        <taxon>Candidatus Dormibacterales</taxon>
        <taxon>Candidatus Dormibacteraceae</taxon>
        <taxon>Candidatus Nephthysia</taxon>
    </lineage>
</organism>
<comment type="subcellular location">
    <subcellularLocation>
        <location evidence="1">Cell membrane</location>
        <topology evidence="1">Multi-pass membrane protein</topology>
    </subcellularLocation>
</comment>
<dbReference type="Proteomes" id="UP000612893">
    <property type="component" value="Unassembled WGS sequence"/>
</dbReference>
<evidence type="ECO:0000256" key="2">
    <source>
        <dbReference type="ARBA" id="ARBA00022448"/>
    </source>
</evidence>
<keyword evidence="2" id="KW-0813">Transport</keyword>
<feature type="transmembrane region" description="Helical" evidence="9">
    <location>
        <begin position="237"/>
        <end position="257"/>
    </location>
</feature>
<accession>A0A934K147</accession>
<feature type="domain" description="ABC transporter" evidence="10">
    <location>
        <begin position="388"/>
        <end position="629"/>
    </location>
</feature>
<dbReference type="GO" id="GO:0015808">
    <property type="term" value="P:L-alanine transport"/>
    <property type="evidence" value="ECO:0007669"/>
    <property type="project" value="TreeGrafter"/>
</dbReference>
<keyword evidence="5" id="KW-0547">Nucleotide-binding</keyword>
<feature type="transmembrane region" description="Helical" evidence="9">
    <location>
        <begin position="59"/>
        <end position="78"/>
    </location>
</feature>
<dbReference type="InterPro" id="IPR003593">
    <property type="entry name" value="AAA+_ATPase"/>
</dbReference>
<comment type="caution">
    <text evidence="11">The sequence shown here is derived from an EMBL/GenBank/DDBJ whole genome shotgun (WGS) entry which is preliminary data.</text>
</comment>
<dbReference type="SUPFAM" id="SSF52540">
    <property type="entry name" value="P-loop containing nucleoside triphosphate hydrolases"/>
    <property type="match status" value="1"/>
</dbReference>
<evidence type="ECO:0000256" key="5">
    <source>
        <dbReference type="ARBA" id="ARBA00022741"/>
    </source>
</evidence>
<dbReference type="GO" id="GO:1903805">
    <property type="term" value="P:L-valine import across plasma membrane"/>
    <property type="evidence" value="ECO:0007669"/>
    <property type="project" value="TreeGrafter"/>
</dbReference>
<evidence type="ECO:0000313" key="11">
    <source>
        <dbReference type="EMBL" id="MBJ7596999.1"/>
    </source>
</evidence>
<dbReference type="PANTHER" id="PTHR45772">
    <property type="entry name" value="CONSERVED COMPONENT OF ABC TRANSPORTER FOR NATURAL AMINO ACIDS-RELATED"/>
    <property type="match status" value="1"/>
</dbReference>
<feature type="transmembrane region" description="Helical" evidence="9">
    <location>
        <begin position="311"/>
        <end position="333"/>
    </location>
</feature>
<dbReference type="GO" id="GO:1903806">
    <property type="term" value="P:L-isoleucine import across plasma membrane"/>
    <property type="evidence" value="ECO:0007669"/>
    <property type="project" value="TreeGrafter"/>
</dbReference>
<dbReference type="CDD" id="cd03219">
    <property type="entry name" value="ABC_Mj1267_LivG_branched"/>
    <property type="match status" value="1"/>
</dbReference>
<protein>
    <submittedName>
        <fullName evidence="11">Branched-chain amino acid ABC transporter ATP-binding protein/permease</fullName>
    </submittedName>
</protein>
<evidence type="ECO:0000313" key="12">
    <source>
        <dbReference type="Proteomes" id="UP000612893"/>
    </source>
</evidence>
<dbReference type="GO" id="GO:0015192">
    <property type="term" value="F:L-phenylalanine transmembrane transporter activity"/>
    <property type="evidence" value="ECO:0007669"/>
    <property type="project" value="TreeGrafter"/>
</dbReference>
<evidence type="ECO:0000256" key="3">
    <source>
        <dbReference type="ARBA" id="ARBA00022475"/>
    </source>
</evidence>
<keyword evidence="4 9" id="KW-0812">Transmembrane</keyword>
<evidence type="ECO:0000256" key="7">
    <source>
        <dbReference type="ARBA" id="ARBA00022989"/>
    </source>
</evidence>
<evidence type="ECO:0000256" key="6">
    <source>
        <dbReference type="ARBA" id="ARBA00022840"/>
    </source>
</evidence>
<dbReference type="InterPro" id="IPR017871">
    <property type="entry name" value="ABC_transporter-like_CS"/>
</dbReference>
<dbReference type="GO" id="GO:0016887">
    <property type="term" value="F:ATP hydrolysis activity"/>
    <property type="evidence" value="ECO:0007669"/>
    <property type="project" value="InterPro"/>
</dbReference>
<keyword evidence="8 9" id="KW-0472">Membrane</keyword>
<dbReference type="AlphaFoldDB" id="A0A934K147"/>
<dbReference type="InterPro" id="IPR032823">
    <property type="entry name" value="BCA_ABC_TP_C"/>
</dbReference>
<evidence type="ECO:0000256" key="8">
    <source>
        <dbReference type="ARBA" id="ARBA00023136"/>
    </source>
</evidence>
<feature type="transmembrane region" description="Helical" evidence="9">
    <location>
        <begin position="121"/>
        <end position="139"/>
    </location>
</feature>
<dbReference type="CDD" id="cd06581">
    <property type="entry name" value="TM_PBP1_LivM_like"/>
    <property type="match status" value="1"/>
</dbReference>
<dbReference type="Gene3D" id="3.40.50.300">
    <property type="entry name" value="P-loop containing nucleotide triphosphate hydrolases"/>
    <property type="match status" value="1"/>
</dbReference>
<dbReference type="InterPro" id="IPR043428">
    <property type="entry name" value="LivM-like"/>
</dbReference>
<dbReference type="PANTHER" id="PTHR45772:SF7">
    <property type="entry name" value="AMINO ACID ABC TRANSPORTER ATP-BINDING PROTEIN"/>
    <property type="match status" value="1"/>
</dbReference>
<evidence type="ECO:0000256" key="1">
    <source>
        <dbReference type="ARBA" id="ARBA00004651"/>
    </source>
</evidence>
<keyword evidence="12" id="KW-1185">Reference proteome</keyword>
<feature type="transmembrane region" description="Helical" evidence="9">
    <location>
        <begin position="146"/>
        <end position="167"/>
    </location>
</feature>
<keyword evidence="7 9" id="KW-1133">Transmembrane helix</keyword>
<feature type="transmembrane region" description="Helical" evidence="9">
    <location>
        <begin position="187"/>
        <end position="216"/>
    </location>
</feature>
<feature type="transmembrane region" description="Helical" evidence="9">
    <location>
        <begin position="90"/>
        <end position="109"/>
    </location>
</feature>
<dbReference type="Pfam" id="PF12399">
    <property type="entry name" value="BCA_ABC_TP_C"/>
    <property type="match status" value="1"/>
</dbReference>
<gene>
    <name evidence="11" type="ORF">JF922_02780</name>
</gene>
<dbReference type="Pfam" id="PF00005">
    <property type="entry name" value="ABC_tran"/>
    <property type="match status" value="1"/>
</dbReference>
<dbReference type="GO" id="GO:0005886">
    <property type="term" value="C:plasma membrane"/>
    <property type="evidence" value="ECO:0007669"/>
    <property type="project" value="UniProtKB-SubCell"/>
</dbReference>
<keyword evidence="6 11" id="KW-0067">ATP-binding</keyword>
<dbReference type="GO" id="GO:0005304">
    <property type="term" value="F:L-valine transmembrane transporter activity"/>
    <property type="evidence" value="ECO:0007669"/>
    <property type="project" value="TreeGrafter"/>
</dbReference>
<dbReference type="InterPro" id="IPR003439">
    <property type="entry name" value="ABC_transporter-like_ATP-bd"/>
</dbReference>
<evidence type="ECO:0000259" key="10">
    <source>
        <dbReference type="PROSITE" id="PS50893"/>
    </source>
</evidence>
<reference evidence="11" key="1">
    <citation type="submission" date="2020-10" db="EMBL/GenBank/DDBJ databases">
        <title>Ca. Dormibacterota MAGs.</title>
        <authorList>
            <person name="Montgomery K."/>
        </authorList>
    </citation>
    <scope>NUCLEOTIDE SEQUENCE [LARGE SCALE GENOMIC DNA]</scope>
    <source>
        <strain evidence="11">SC8812_S17_10</strain>
    </source>
</reference>
<dbReference type="SMART" id="SM00382">
    <property type="entry name" value="AAA"/>
    <property type="match status" value="1"/>
</dbReference>
<dbReference type="PROSITE" id="PS50893">
    <property type="entry name" value="ABC_TRANSPORTER_2"/>
    <property type="match status" value="1"/>
</dbReference>
<evidence type="ECO:0000256" key="4">
    <source>
        <dbReference type="ARBA" id="ARBA00022692"/>
    </source>
</evidence>
<dbReference type="GO" id="GO:0042941">
    <property type="term" value="P:D-alanine transmembrane transport"/>
    <property type="evidence" value="ECO:0007669"/>
    <property type="project" value="TreeGrafter"/>
</dbReference>
<keyword evidence="3" id="KW-1003">Cell membrane</keyword>
<dbReference type="InterPro" id="IPR051120">
    <property type="entry name" value="ABC_AA/LPS_Transport"/>
</dbReference>
<dbReference type="Pfam" id="PF02653">
    <property type="entry name" value="BPD_transp_2"/>
    <property type="match status" value="1"/>
</dbReference>
<name>A0A934K147_9BACT</name>
<proteinExistence type="predicted"/>
<dbReference type="PROSITE" id="PS00211">
    <property type="entry name" value="ABC_TRANSPORTER_1"/>
    <property type="match status" value="1"/>
</dbReference>
<sequence>MSAPEAKAEASAPRRGFSGMLATLRSGRGRWAGTVLLALFALLIPPVSGLYEQMNPDVSAKFTIFLGTSALVLALWSVSYNLMLGYTGMVSFAHAAYYGVGAYTVAYLFKTYHLPVLEGLVVAPLVAAVFGLVTGLFALRAVRLYFSLLTLAISQLMFSIAFSWCAISCDNGYHGLALPDQLTDYTTLYYLVGAIVAVSLVAMFLIVRSPFGAALAAIRENRLRAGSIGLNVKAYELAIFTIASLFAGLAGGLFAVFQQEAYPEMMYWTANAQPIVVALLGGTGTFLGPALGAFIYTALDTTISKQFPYQFDIILGAIVLAVVLVVPGGFSAVPRLLATLRARVRRGGEPQPGRVESSGEAIRLIDVRKALQAEAIGAEPTATGSTILQLEDLSKAFGGLQAVRKVSLEVRQGDRHAIIGPNGAGKSTLFNLITGRLRPDRGRVLFDGRDITGKPAHVIARSGVGRAFQLTSIFPRLSVRQNLQYAMLAHRGDTRRPWGSADRIYRDDALQLLDAVGLSAYADLPAGQLSHGDQRAIEIAISLALGSKLVLLDEPTAGMSQYETEKAMELVRQLATERGLTVLFCEHDMQVVFRTARTVTVMHLGRILTQGTPDEVRSNPEVQKVYLGQLEEATA</sequence>
<dbReference type="RefSeq" id="WP_338198883.1">
    <property type="nucleotide sequence ID" value="NZ_JAEKNR010000032.1"/>
</dbReference>
<dbReference type="InterPro" id="IPR001851">
    <property type="entry name" value="ABC_transp_permease"/>
</dbReference>
<dbReference type="GO" id="GO:0005524">
    <property type="term" value="F:ATP binding"/>
    <property type="evidence" value="ECO:0007669"/>
    <property type="project" value="UniProtKB-KW"/>
</dbReference>
<dbReference type="GO" id="GO:0015188">
    <property type="term" value="F:L-isoleucine transmembrane transporter activity"/>
    <property type="evidence" value="ECO:0007669"/>
    <property type="project" value="TreeGrafter"/>
</dbReference>
<dbReference type="EMBL" id="JAEKNR010000032">
    <property type="protein sequence ID" value="MBJ7596999.1"/>
    <property type="molecule type" value="Genomic_DNA"/>
</dbReference>
<dbReference type="InterPro" id="IPR027417">
    <property type="entry name" value="P-loop_NTPase"/>
</dbReference>
<feature type="transmembrane region" description="Helical" evidence="9">
    <location>
        <begin position="277"/>
        <end position="299"/>
    </location>
</feature>
<evidence type="ECO:0000256" key="9">
    <source>
        <dbReference type="SAM" id="Phobius"/>
    </source>
</evidence>